<name>A0A316DQC6_9BACT</name>
<sequence length="79" mass="9428">MDYFDLHEHLSEEIKELEIVAKHIFSEYLMSDNTRSFSLLHDYFELQDTIITKQRILSGLPPKYLLVALQKIENSWLTK</sequence>
<keyword evidence="2" id="KW-1185">Reference proteome</keyword>
<dbReference type="AlphaFoldDB" id="A0A316DQC6"/>
<comment type="caution">
    <text evidence="1">The sequence shown here is derived from an EMBL/GenBank/DDBJ whole genome shotgun (WGS) entry which is preliminary data.</text>
</comment>
<gene>
    <name evidence="1" type="ORF">LV89_03824</name>
</gene>
<evidence type="ECO:0000313" key="1">
    <source>
        <dbReference type="EMBL" id="PWK20281.1"/>
    </source>
</evidence>
<accession>A0A316DQC6</accession>
<dbReference type="RefSeq" id="WP_109744493.1">
    <property type="nucleotide sequence ID" value="NZ_QGGO01000025.1"/>
</dbReference>
<organism evidence="1 2">
    <name type="scientific">Arcicella aurantiaca</name>
    <dbReference type="NCBI Taxonomy" id="591202"/>
    <lineage>
        <taxon>Bacteria</taxon>
        <taxon>Pseudomonadati</taxon>
        <taxon>Bacteroidota</taxon>
        <taxon>Cytophagia</taxon>
        <taxon>Cytophagales</taxon>
        <taxon>Flectobacillaceae</taxon>
        <taxon>Arcicella</taxon>
    </lineage>
</organism>
<dbReference type="Proteomes" id="UP000245489">
    <property type="component" value="Unassembled WGS sequence"/>
</dbReference>
<dbReference type="EMBL" id="QGGO01000025">
    <property type="protein sequence ID" value="PWK20281.1"/>
    <property type="molecule type" value="Genomic_DNA"/>
</dbReference>
<evidence type="ECO:0000313" key="2">
    <source>
        <dbReference type="Proteomes" id="UP000245489"/>
    </source>
</evidence>
<reference evidence="1 2" key="1">
    <citation type="submission" date="2018-05" db="EMBL/GenBank/DDBJ databases">
        <title>Genomic Encyclopedia of Archaeal and Bacterial Type Strains, Phase II (KMG-II): from individual species to whole genera.</title>
        <authorList>
            <person name="Goeker M."/>
        </authorList>
    </citation>
    <scope>NUCLEOTIDE SEQUENCE [LARGE SCALE GENOMIC DNA]</scope>
    <source>
        <strain evidence="1 2">DSM 22214</strain>
    </source>
</reference>
<protein>
    <submittedName>
        <fullName evidence="1">Uncharacterized protein</fullName>
    </submittedName>
</protein>
<proteinExistence type="predicted"/>